<dbReference type="RefSeq" id="WP_012873549.1">
    <property type="nucleotide sequence ID" value="NC_013524.1"/>
</dbReference>
<gene>
    <name evidence="7" type="ordered locus">Sthe_3114</name>
</gene>
<dbReference type="InterPro" id="IPR052156">
    <property type="entry name" value="BCAA_Transport_ATP-bd_LivF"/>
</dbReference>
<evidence type="ECO:0000256" key="3">
    <source>
        <dbReference type="ARBA" id="ARBA00022741"/>
    </source>
</evidence>
<keyword evidence="8" id="KW-1185">Reference proteome</keyword>
<feature type="domain" description="ABC transporter" evidence="6">
    <location>
        <begin position="8"/>
        <end position="239"/>
    </location>
</feature>
<evidence type="ECO:0000256" key="1">
    <source>
        <dbReference type="ARBA" id="ARBA00005417"/>
    </source>
</evidence>
<dbReference type="SUPFAM" id="SSF52540">
    <property type="entry name" value="P-loop containing nucleoside triphosphate hydrolases"/>
    <property type="match status" value="1"/>
</dbReference>
<dbReference type="GO" id="GO:0016887">
    <property type="term" value="F:ATP hydrolysis activity"/>
    <property type="evidence" value="ECO:0007669"/>
    <property type="project" value="InterPro"/>
</dbReference>
<evidence type="ECO:0000313" key="7">
    <source>
        <dbReference type="EMBL" id="ACZ40514.1"/>
    </source>
</evidence>
<dbReference type="InParanoid" id="D1C9M1"/>
<comment type="similarity">
    <text evidence="1">Belongs to the ABC transporter superfamily.</text>
</comment>
<dbReference type="GO" id="GO:0015658">
    <property type="term" value="F:branched-chain amino acid transmembrane transporter activity"/>
    <property type="evidence" value="ECO:0007669"/>
    <property type="project" value="TreeGrafter"/>
</dbReference>
<dbReference type="PROSITE" id="PS50893">
    <property type="entry name" value="ABC_TRANSPORTER_2"/>
    <property type="match status" value="1"/>
</dbReference>
<dbReference type="CDD" id="cd03224">
    <property type="entry name" value="ABC_TM1139_LivF_branched"/>
    <property type="match status" value="1"/>
</dbReference>
<dbReference type="InterPro" id="IPR027417">
    <property type="entry name" value="P-loop_NTPase"/>
</dbReference>
<evidence type="ECO:0000259" key="6">
    <source>
        <dbReference type="PROSITE" id="PS50893"/>
    </source>
</evidence>
<accession>D1C9M1</accession>
<dbReference type="AlphaFoldDB" id="D1C9M1"/>
<dbReference type="OrthoDB" id="9776369at2"/>
<keyword evidence="3" id="KW-0547">Nucleotide-binding</keyword>
<protein>
    <submittedName>
        <fullName evidence="7">ABC transporter related protein</fullName>
    </submittedName>
</protein>
<dbReference type="STRING" id="479434.Sthe_3114"/>
<reference evidence="8" key="1">
    <citation type="submission" date="2009-11" db="EMBL/GenBank/DDBJ databases">
        <title>The complete chromosome 2 of Sphaerobacter thermophilus DSM 20745.</title>
        <authorList>
            <person name="Lucas S."/>
            <person name="Copeland A."/>
            <person name="Lapidus A."/>
            <person name="Glavina del Rio T."/>
            <person name="Dalin E."/>
            <person name="Tice H."/>
            <person name="Bruce D."/>
            <person name="Goodwin L."/>
            <person name="Pitluck S."/>
            <person name="Kyrpides N."/>
            <person name="Mavromatis K."/>
            <person name="Ivanova N."/>
            <person name="Mikhailova N."/>
            <person name="LaButti K.M."/>
            <person name="Clum A."/>
            <person name="Sun H.I."/>
            <person name="Brettin T."/>
            <person name="Detter J.C."/>
            <person name="Han C."/>
            <person name="Larimer F."/>
            <person name="Land M."/>
            <person name="Hauser L."/>
            <person name="Markowitz V."/>
            <person name="Cheng J.F."/>
            <person name="Hugenholtz P."/>
            <person name="Woyke T."/>
            <person name="Wu D."/>
            <person name="Steenblock K."/>
            <person name="Schneider S."/>
            <person name="Pukall R."/>
            <person name="Goeker M."/>
            <person name="Klenk H.P."/>
            <person name="Eisen J.A."/>
        </authorList>
    </citation>
    <scope>NUCLEOTIDE SEQUENCE [LARGE SCALE GENOMIC DNA]</scope>
    <source>
        <strain evidence="8">ATCC 49802 / DSM 20745 / S 6022</strain>
    </source>
</reference>
<dbReference type="PANTHER" id="PTHR43820">
    <property type="entry name" value="HIGH-AFFINITY BRANCHED-CHAIN AMINO ACID TRANSPORT ATP-BINDING PROTEIN LIVF"/>
    <property type="match status" value="1"/>
</dbReference>
<dbReference type="HOGENOM" id="CLU_000604_1_2_0"/>
<keyword evidence="4" id="KW-0067">ATP-binding</keyword>
<evidence type="ECO:0000313" key="8">
    <source>
        <dbReference type="Proteomes" id="UP000002027"/>
    </source>
</evidence>
<evidence type="ECO:0000256" key="4">
    <source>
        <dbReference type="ARBA" id="ARBA00022840"/>
    </source>
</evidence>
<evidence type="ECO:0000256" key="5">
    <source>
        <dbReference type="ARBA" id="ARBA00022970"/>
    </source>
</evidence>
<dbReference type="Proteomes" id="UP000002027">
    <property type="component" value="Chromosome 2"/>
</dbReference>
<reference evidence="7 8" key="2">
    <citation type="journal article" date="2010" name="Stand. Genomic Sci.">
        <title>Complete genome sequence of Desulfohalobium retbaense type strain (HR(100)).</title>
        <authorList>
            <person name="Spring S."/>
            <person name="Nolan M."/>
            <person name="Lapidus A."/>
            <person name="Glavina Del Rio T."/>
            <person name="Copeland A."/>
            <person name="Tice H."/>
            <person name="Cheng J.F."/>
            <person name="Lucas S."/>
            <person name="Land M."/>
            <person name="Chen F."/>
            <person name="Bruce D."/>
            <person name="Goodwin L."/>
            <person name="Pitluck S."/>
            <person name="Ivanova N."/>
            <person name="Mavromatis K."/>
            <person name="Mikhailova N."/>
            <person name="Pati A."/>
            <person name="Chen A."/>
            <person name="Palaniappan K."/>
            <person name="Hauser L."/>
            <person name="Chang Y.J."/>
            <person name="Jeffries C.D."/>
            <person name="Munk C."/>
            <person name="Kiss H."/>
            <person name="Chain P."/>
            <person name="Han C."/>
            <person name="Brettin T."/>
            <person name="Detter J.C."/>
            <person name="Schuler E."/>
            <person name="Goker M."/>
            <person name="Rohde M."/>
            <person name="Bristow J."/>
            <person name="Eisen J.A."/>
            <person name="Markowitz V."/>
            <person name="Hugenholtz P."/>
            <person name="Kyrpides N.C."/>
            <person name="Klenk H.P."/>
        </authorList>
    </citation>
    <scope>NUCLEOTIDE SEQUENCE [LARGE SCALE GENOMIC DNA]</scope>
    <source>
        <strain evidence="8">ATCC 49802 / DSM 20745 / S 6022</strain>
    </source>
</reference>
<name>D1C9M1_SPHTD</name>
<sequence length="258" mass="27437">MSQSAPLLAVTDLTVTYGGIRAVDRISFTLQEGELVALIGANGAGKSSTLRAIAGIVPIAEGDVRLAGESLRTVPAHEIPRRGLVLVPEGRRVFGELSVLDNLYLGGYTRSPEERAAGLERVFALFPRLKERVNQAAGTLSGGEQQMLAIGRALMANPRVLLLDEPSLGLAPVVVEQVFDLLRRLHAEGVSMLLVEQNARMALAVADRAYVLQTGRIVMSGAAAELAASDEVRARYLGAGRLSTVPRDAPAPEPEEAR</sequence>
<dbReference type="GO" id="GO:0005524">
    <property type="term" value="F:ATP binding"/>
    <property type="evidence" value="ECO:0007669"/>
    <property type="project" value="UniProtKB-KW"/>
</dbReference>
<dbReference type="SMART" id="SM00382">
    <property type="entry name" value="AAA"/>
    <property type="match status" value="1"/>
</dbReference>
<dbReference type="PANTHER" id="PTHR43820:SF4">
    <property type="entry name" value="HIGH-AFFINITY BRANCHED-CHAIN AMINO ACID TRANSPORT ATP-BINDING PROTEIN LIVF"/>
    <property type="match status" value="1"/>
</dbReference>
<dbReference type="PROSITE" id="PS00211">
    <property type="entry name" value="ABC_TRANSPORTER_1"/>
    <property type="match status" value="1"/>
</dbReference>
<organism evidence="7 8">
    <name type="scientific">Sphaerobacter thermophilus (strain ATCC 49802 / DSM 20745 / KCCM 41009 / NCIMB 13125 / S 6022)</name>
    <dbReference type="NCBI Taxonomy" id="479434"/>
    <lineage>
        <taxon>Bacteria</taxon>
        <taxon>Pseudomonadati</taxon>
        <taxon>Thermomicrobiota</taxon>
        <taxon>Thermomicrobia</taxon>
        <taxon>Sphaerobacterales</taxon>
        <taxon>Sphaerobacterineae</taxon>
        <taxon>Sphaerobacteraceae</taxon>
        <taxon>Sphaerobacter</taxon>
    </lineage>
</organism>
<dbReference type="eggNOG" id="COG0410">
    <property type="taxonomic scope" value="Bacteria"/>
</dbReference>
<dbReference type="InterPro" id="IPR017871">
    <property type="entry name" value="ABC_transporter-like_CS"/>
</dbReference>
<proteinExistence type="inferred from homology"/>
<dbReference type="GO" id="GO:0015807">
    <property type="term" value="P:L-amino acid transport"/>
    <property type="evidence" value="ECO:0007669"/>
    <property type="project" value="TreeGrafter"/>
</dbReference>
<dbReference type="EMBL" id="CP001824">
    <property type="protein sequence ID" value="ACZ40514.1"/>
    <property type="molecule type" value="Genomic_DNA"/>
</dbReference>
<keyword evidence="5" id="KW-0029">Amino-acid transport</keyword>
<keyword evidence="2" id="KW-0813">Transport</keyword>
<dbReference type="Pfam" id="PF00005">
    <property type="entry name" value="ABC_tran"/>
    <property type="match status" value="1"/>
</dbReference>
<dbReference type="KEGG" id="sti:Sthe_3114"/>
<dbReference type="InterPro" id="IPR003439">
    <property type="entry name" value="ABC_transporter-like_ATP-bd"/>
</dbReference>
<evidence type="ECO:0000256" key="2">
    <source>
        <dbReference type="ARBA" id="ARBA00022448"/>
    </source>
</evidence>
<dbReference type="Gene3D" id="3.40.50.300">
    <property type="entry name" value="P-loop containing nucleotide triphosphate hydrolases"/>
    <property type="match status" value="1"/>
</dbReference>
<dbReference type="InterPro" id="IPR003593">
    <property type="entry name" value="AAA+_ATPase"/>
</dbReference>